<protein>
    <recommendedName>
        <fullName evidence="1">Peptidase S33 tripeptidyl aminopeptidase-like C-terminal domain-containing protein</fullName>
    </recommendedName>
</protein>
<dbReference type="OrthoDB" id="425534at2759"/>
<accession>A0A1L9PYK9</accession>
<dbReference type="VEuPathDB" id="FungiDB:ASPVEDRAFT_32920"/>
<evidence type="ECO:0000313" key="2">
    <source>
        <dbReference type="EMBL" id="OJJ06631.1"/>
    </source>
</evidence>
<gene>
    <name evidence="2" type="ORF">ASPVEDRAFT_32920</name>
</gene>
<organism evidence="2 3">
    <name type="scientific">Aspergillus versicolor CBS 583.65</name>
    <dbReference type="NCBI Taxonomy" id="1036611"/>
    <lineage>
        <taxon>Eukaryota</taxon>
        <taxon>Fungi</taxon>
        <taxon>Dikarya</taxon>
        <taxon>Ascomycota</taxon>
        <taxon>Pezizomycotina</taxon>
        <taxon>Eurotiomycetes</taxon>
        <taxon>Eurotiomycetidae</taxon>
        <taxon>Eurotiales</taxon>
        <taxon>Aspergillaceae</taxon>
        <taxon>Aspergillus</taxon>
        <taxon>Aspergillus subgen. Nidulantes</taxon>
    </lineage>
</organism>
<dbReference type="RefSeq" id="XP_040672393.1">
    <property type="nucleotide sequence ID" value="XM_040810664.1"/>
</dbReference>
<keyword evidence="3" id="KW-1185">Reference proteome</keyword>
<dbReference type="STRING" id="1036611.A0A1L9PYK9"/>
<name>A0A1L9PYK9_ASPVE</name>
<evidence type="ECO:0000259" key="1">
    <source>
        <dbReference type="Pfam" id="PF08386"/>
    </source>
</evidence>
<dbReference type="InterPro" id="IPR013595">
    <property type="entry name" value="Pept_S33_TAP-like_C"/>
</dbReference>
<feature type="domain" description="Peptidase S33 tripeptidyl aminopeptidase-like C-terminal" evidence="1">
    <location>
        <begin position="76"/>
        <end position="144"/>
    </location>
</feature>
<dbReference type="Proteomes" id="UP000184073">
    <property type="component" value="Unassembled WGS sequence"/>
</dbReference>
<dbReference type="EMBL" id="KV878135">
    <property type="protein sequence ID" value="OJJ06631.1"/>
    <property type="molecule type" value="Genomic_DNA"/>
</dbReference>
<evidence type="ECO:0000313" key="3">
    <source>
        <dbReference type="Proteomes" id="UP000184073"/>
    </source>
</evidence>
<reference evidence="3" key="1">
    <citation type="journal article" date="2017" name="Genome Biol.">
        <title>Comparative genomics reveals high biological diversity and specific adaptations in the industrially and medically important fungal genus Aspergillus.</title>
        <authorList>
            <person name="de Vries R.P."/>
            <person name="Riley R."/>
            <person name="Wiebenga A."/>
            <person name="Aguilar-Osorio G."/>
            <person name="Amillis S."/>
            <person name="Uchima C.A."/>
            <person name="Anderluh G."/>
            <person name="Asadollahi M."/>
            <person name="Askin M."/>
            <person name="Barry K."/>
            <person name="Battaglia E."/>
            <person name="Bayram O."/>
            <person name="Benocci T."/>
            <person name="Braus-Stromeyer S.A."/>
            <person name="Caldana C."/>
            <person name="Canovas D."/>
            <person name="Cerqueira G.C."/>
            <person name="Chen F."/>
            <person name="Chen W."/>
            <person name="Choi C."/>
            <person name="Clum A."/>
            <person name="Dos Santos R.A."/>
            <person name="Damasio A.R."/>
            <person name="Diallinas G."/>
            <person name="Emri T."/>
            <person name="Fekete E."/>
            <person name="Flipphi M."/>
            <person name="Freyberg S."/>
            <person name="Gallo A."/>
            <person name="Gournas C."/>
            <person name="Habgood R."/>
            <person name="Hainaut M."/>
            <person name="Harispe M.L."/>
            <person name="Henrissat B."/>
            <person name="Hilden K.S."/>
            <person name="Hope R."/>
            <person name="Hossain A."/>
            <person name="Karabika E."/>
            <person name="Karaffa L."/>
            <person name="Karanyi Z."/>
            <person name="Krasevec N."/>
            <person name="Kuo A."/>
            <person name="Kusch H."/>
            <person name="LaButti K."/>
            <person name="Lagendijk E.L."/>
            <person name="Lapidus A."/>
            <person name="Levasseur A."/>
            <person name="Lindquist E."/>
            <person name="Lipzen A."/>
            <person name="Logrieco A.F."/>
            <person name="MacCabe A."/>
            <person name="Maekelae M.R."/>
            <person name="Malavazi I."/>
            <person name="Melin P."/>
            <person name="Meyer V."/>
            <person name="Mielnichuk N."/>
            <person name="Miskei M."/>
            <person name="Molnar A.P."/>
            <person name="Mule G."/>
            <person name="Ngan C.Y."/>
            <person name="Orejas M."/>
            <person name="Orosz E."/>
            <person name="Ouedraogo J.P."/>
            <person name="Overkamp K.M."/>
            <person name="Park H.-S."/>
            <person name="Perrone G."/>
            <person name="Piumi F."/>
            <person name="Punt P.J."/>
            <person name="Ram A.F."/>
            <person name="Ramon A."/>
            <person name="Rauscher S."/>
            <person name="Record E."/>
            <person name="Riano-Pachon D.M."/>
            <person name="Robert V."/>
            <person name="Roehrig J."/>
            <person name="Ruller R."/>
            <person name="Salamov A."/>
            <person name="Salih N.S."/>
            <person name="Samson R.A."/>
            <person name="Sandor E."/>
            <person name="Sanguinetti M."/>
            <person name="Schuetze T."/>
            <person name="Sepcic K."/>
            <person name="Shelest E."/>
            <person name="Sherlock G."/>
            <person name="Sophianopoulou V."/>
            <person name="Squina F.M."/>
            <person name="Sun H."/>
            <person name="Susca A."/>
            <person name="Todd R.B."/>
            <person name="Tsang A."/>
            <person name="Unkles S.E."/>
            <person name="van de Wiele N."/>
            <person name="van Rossen-Uffink D."/>
            <person name="Oliveira J.V."/>
            <person name="Vesth T.C."/>
            <person name="Visser J."/>
            <person name="Yu J.-H."/>
            <person name="Zhou M."/>
            <person name="Andersen M.R."/>
            <person name="Archer D.B."/>
            <person name="Baker S.E."/>
            <person name="Benoit I."/>
            <person name="Brakhage A.A."/>
            <person name="Braus G.H."/>
            <person name="Fischer R."/>
            <person name="Frisvad J.C."/>
            <person name="Goldman G.H."/>
            <person name="Houbraken J."/>
            <person name="Oakley B."/>
            <person name="Pocsi I."/>
            <person name="Scazzocchio C."/>
            <person name="Seiboth B."/>
            <person name="vanKuyk P.A."/>
            <person name="Wortman J."/>
            <person name="Dyer P.S."/>
            <person name="Grigoriev I.V."/>
        </authorList>
    </citation>
    <scope>NUCLEOTIDE SEQUENCE [LARGE SCALE GENOMIC DNA]</scope>
    <source>
        <strain evidence="3">CBS 583.65</strain>
    </source>
</reference>
<dbReference type="AlphaFoldDB" id="A0A1L9PYK9"/>
<dbReference type="GeneID" id="63726175"/>
<dbReference type="Pfam" id="PF08386">
    <property type="entry name" value="Abhydrolase_4"/>
    <property type="match status" value="1"/>
</dbReference>
<proteinExistence type="predicted"/>
<sequence length="155" mass="16856">MKALYFTAVIAYAQAAAMSSRKSPNITLNDWSAVADTVLSSEKGNIIGVLYRSFDVTPPKTGSLVESILATRYTVNLILFITIEIDPVAPKRGVYRMASVFSGSTVLSQNSPGYTIFASAPTCLLEKLQKYILREELPPANTTCQPDVKPFQGES</sequence>